<feature type="region of interest" description="Disordered" evidence="1">
    <location>
        <begin position="29"/>
        <end position="86"/>
    </location>
</feature>
<dbReference type="RefSeq" id="WP_165876673.1">
    <property type="nucleotide sequence ID" value="NZ_SMGK01000002.1"/>
</dbReference>
<feature type="signal peptide" evidence="2">
    <location>
        <begin position="1"/>
        <end position="21"/>
    </location>
</feature>
<dbReference type="EMBL" id="SMGK01000002">
    <property type="protein sequence ID" value="TCK73850.1"/>
    <property type="molecule type" value="Genomic_DNA"/>
</dbReference>
<feature type="compositionally biased region" description="Low complexity" evidence="1">
    <location>
        <begin position="76"/>
        <end position="86"/>
    </location>
</feature>
<keyword evidence="2" id="KW-0732">Signal</keyword>
<feature type="compositionally biased region" description="Low complexity" evidence="1">
    <location>
        <begin position="47"/>
        <end position="66"/>
    </location>
</feature>
<reference evidence="3 4" key="1">
    <citation type="submission" date="2019-03" db="EMBL/GenBank/DDBJ databases">
        <title>Genomic Encyclopedia of Type Strains, Phase IV (KMG-IV): sequencing the most valuable type-strain genomes for metagenomic binning, comparative biology and taxonomic classification.</title>
        <authorList>
            <person name="Goeker M."/>
        </authorList>
    </citation>
    <scope>NUCLEOTIDE SEQUENCE [LARGE SCALE GENOMIC DNA]</scope>
    <source>
        <strain evidence="3 4">DSM 103428</strain>
    </source>
</reference>
<dbReference type="AlphaFoldDB" id="A0A4R1L9D6"/>
<protein>
    <recommendedName>
        <fullName evidence="5">Outer membrane lipoprotein SlyB</fullName>
    </recommendedName>
</protein>
<dbReference type="PROSITE" id="PS51257">
    <property type="entry name" value="PROKAR_LIPOPROTEIN"/>
    <property type="match status" value="1"/>
</dbReference>
<name>A0A4R1L9D6_9BACT</name>
<evidence type="ECO:0008006" key="5">
    <source>
        <dbReference type="Google" id="ProtNLM"/>
    </source>
</evidence>
<sequence>MKNLALTRSILPIALAGVLLASGCNKNPTPPANNAAQENPPAPPAAPTTQADQTATAAAPAAAPASAPAPAPAPAPRAMASAPAPAPAPALTIPAGTRVRVTLSQDLGSKINQTGDSFSATVASPIVVNGRTVVRTGSRASGTVISAKSLGRFKGQAQLALRLDRIQVGGREYDVATSTVERVEKGKGKRTAGFIGGGAGLGALIGGLAGGGKGALIGGLLGAGGGTAGTAFTGNKEIVIPAETTLTFRLEQSVSMR</sequence>
<keyword evidence="4" id="KW-1185">Reference proteome</keyword>
<gene>
    <name evidence="3" type="ORF">C7378_1468</name>
</gene>
<comment type="caution">
    <text evidence="3">The sequence shown here is derived from an EMBL/GenBank/DDBJ whole genome shotgun (WGS) entry which is preliminary data.</text>
</comment>
<dbReference type="Proteomes" id="UP000295210">
    <property type="component" value="Unassembled WGS sequence"/>
</dbReference>
<evidence type="ECO:0000313" key="4">
    <source>
        <dbReference type="Proteomes" id="UP000295210"/>
    </source>
</evidence>
<evidence type="ECO:0000313" key="3">
    <source>
        <dbReference type="EMBL" id="TCK73850.1"/>
    </source>
</evidence>
<evidence type="ECO:0000256" key="2">
    <source>
        <dbReference type="SAM" id="SignalP"/>
    </source>
</evidence>
<accession>A0A4R1L9D6</accession>
<feature type="chain" id="PRO_5020972181" description="Outer membrane lipoprotein SlyB" evidence="2">
    <location>
        <begin position="22"/>
        <end position="257"/>
    </location>
</feature>
<organism evidence="3 4">
    <name type="scientific">Acidipila rosea</name>
    <dbReference type="NCBI Taxonomy" id="768535"/>
    <lineage>
        <taxon>Bacteria</taxon>
        <taxon>Pseudomonadati</taxon>
        <taxon>Acidobacteriota</taxon>
        <taxon>Terriglobia</taxon>
        <taxon>Terriglobales</taxon>
        <taxon>Acidobacteriaceae</taxon>
        <taxon>Acidipila</taxon>
    </lineage>
</organism>
<evidence type="ECO:0000256" key="1">
    <source>
        <dbReference type="SAM" id="MobiDB-lite"/>
    </source>
</evidence>
<proteinExistence type="predicted"/>